<dbReference type="Pfam" id="PF00004">
    <property type="entry name" value="AAA"/>
    <property type="match status" value="1"/>
</dbReference>
<dbReference type="GO" id="GO:0005524">
    <property type="term" value="F:ATP binding"/>
    <property type="evidence" value="ECO:0007669"/>
    <property type="project" value="UniProtKB-KW"/>
</dbReference>
<dbReference type="GO" id="GO:0006515">
    <property type="term" value="P:protein quality control for misfolded or incompletely synthesized proteins"/>
    <property type="evidence" value="ECO:0007669"/>
    <property type="project" value="TreeGrafter"/>
</dbReference>
<evidence type="ECO:0000313" key="11">
    <source>
        <dbReference type="Proteomes" id="UP000789831"/>
    </source>
</evidence>
<dbReference type="Gene3D" id="3.30.230.10">
    <property type="match status" value="1"/>
</dbReference>
<dbReference type="FunFam" id="3.40.50.300:FF:000021">
    <property type="entry name" value="Lon protease homolog"/>
    <property type="match status" value="1"/>
</dbReference>
<accession>A0A9N9C0J6</accession>
<dbReference type="PRINTS" id="PR00830">
    <property type="entry name" value="ENDOLAPTASE"/>
</dbReference>
<dbReference type="GO" id="GO:0016887">
    <property type="term" value="F:ATP hydrolysis activity"/>
    <property type="evidence" value="ECO:0007669"/>
    <property type="project" value="InterPro"/>
</dbReference>
<dbReference type="InterPro" id="IPR027417">
    <property type="entry name" value="P-loop_NTPase"/>
</dbReference>
<comment type="catalytic activity">
    <reaction evidence="6">
        <text>Hydrolysis of proteins in presence of ATP.</text>
        <dbReference type="EC" id="3.4.21.53"/>
    </reaction>
</comment>
<dbReference type="EMBL" id="CAJVPL010001761">
    <property type="protein sequence ID" value="CAG8586402.1"/>
    <property type="molecule type" value="Genomic_DNA"/>
</dbReference>
<feature type="active site" evidence="8">
    <location>
        <position position="354"/>
    </location>
</feature>
<dbReference type="PANTHER" id="PTHR43718">
    <property type="entry name" value="LON PROTEASE"/>
    <property type="match status" value="1"/>
</dbReference>
<name>A0A9N9C0J6_9GLOM</name>
<dbReference type="InterPro" id="IPR014721">
    <property type="entry name" value="Ribsml_uS5_D2-typ_fold_subgr"/>
</dbReference>
<dbReference type="InterPro" id="IPR003959">
    <property type="entry name" value="ATPase_AAA_core"/>
</dbReference>
<dbReference type="Gene3D" id="1.10.8.60">
    <property type="match status" value="1"/>
</dbReference>
<keyword evidence="3 8" id="KW-0378">Hydrolase</keyword>
<dbReference type="Gene3D" id="3.40.50.300">
    <property type="entry name" value="P-loop containing nucleotide triphosphate hydrolases"/>
    <property type="match status" value="1"/>
</dbReference>
<keyword evidence="5" id="KW-0067">ATP-binding</keyword>
<dbReference type="InterPro" id="IPR008269">
    <property type="entry name" value="Lon_proteolytic"/>
</dbReference>
<dbReference type="CDD" id="cd19500">
    <property type="entry name" value="RecA-like_Lon"/>
    <property type="match status" value="1"/>
</dbReference>
<dbReference type="AlphaFoldDB" id="A0A9N9C0J6"/>
<evidence type="ECO:0000256" key="4">
    <source>
        <dbReference type="ARBA" id="ARBA00022825"/>
    </source>
</evidence>
<evidence type="ECO:0000256" key="3">
    <source>
        <dbReference type="ARBA" id="ARBA00022801"/>
    </source>
</evidence>
<dbReference type="GO" id="GO:0004252">
    <property type="term" value="F:serine-type endopeptidase activity"/>
    <property type="evidence" value="ECO:0007669"/>
    <property type="project" value="UniProtKB-UniRule"/>
</dbReference>
<dbReference type="Proteomes" id="UP000789831">
    <property type="component" value="Unassembled WGS sequence"/>
</dbReference>
<dbReference type="PANTHER" id="PTHR43718:SF2">
    <property type="entry name" value="LON PROTEASE HOMOLOG, MITOCHONDRIAL"/>
    <property type="match status" value="1"/>
</dbReference>
<dbReference type="InterPro" id="IPR027065">
    <property type="entry name" value="Lon_Prtase"/>
</dbReference>
<evidence type="ECO:0000313" key="10">
    <source>
        <dbReference type="EMBL" id="CAG8586402.1"/>
    </source>
</evidence>
<dbReference type="OrthoDB" id="2411602at2759"/>
<dbReference type="Pfam" id="PF05362">
    <property type="entry name" value="Lon_C"/>
    <property type="match status" value="1"/>
</dbReference>
<feature type="domain" description="Lon proteolytic" evidence="9">
    <location>
        <begin position="246"/>
        <end position="441"/>
    </location>
</feature>
<dbReference type="SUPFAM" id="SSF54211">
    <property type="entry name" value="Ribosomal protein S5 domain 2-like"/>
    <property type="match status" value="1"/>
</dbReference>
<dbReference type="GO" id="GO:0004176">
    <property type="term" value="F:ATP-dependent peptidase activity"/>
    <property type="evidence" value="ECO:0007669"/>
    <property type="project" value="UniProtKB-UniRule"/>
</dbReference>
<proteinExistence type="inferred from homology"/>
<gene>
    <name evidence="10" type="ORF">AGERDE_LOCUS8387</name>
</gene>
<keyword evidence="4 8" id="KW-0720">Serine protease</keyword>
<dbReference type="InterPro" id="IPR003593">
    <property type="entry name" value="AAA+_ATPase"/>
</dbReference>
<evidence type="ECO:0000256" key="2">
    <source>
        <dbReference type="ARBA" id="ARBA00022741"/>
    </source>
</evidence>
<dbReference type="InterPro" id="IPR020568">
    <property type="entry name" value="Ribosomal_Su5_D2-typ_SF"/>
</dbReference>
<evidence type="ECO:0000256" key="6">
    <source>
        <dbReference type="ARBA" id="ARBA00050665"/>
    </source>
</evidence>
<protein>
    <recommendedName>
        <fullName evidence="7">endopeptidase La</fullName>
        <ecNumber evidence="7">3.4.21.53</ecNumber>
    </recommendedName>
</protein>
<comment type="similarity">
    <text evidence="8">Belongs to the peptidase S16 family.</text>
</comment>
<sequence>MRKHLEKLEKGKYPDNVKKVIQEEIERYEMMPEFARRKLNEKHYGLSEIKEKIIEYLAAQQKANKSLGQVICLVGPPGVGKTSLVASIAEATGRKFISISVGGVRDVAEVQGHRRTYIGAMPGRIIQAMKKSQVVNPCFLIDEIDKFSSDYRGDPAYALLEALDPNQNKKFIDNYLGEEVPYNLSEVMFVCTANDERELPLPLLDRMEVVRLSSYTEIEKFHIAKEYLIPESLKKHNLNSGEIVFEDQAIRDVIKYYTREAGVRELNRKIQVIIRYGGDILPVEVNLVSGKGELGRLTGSLGKVMKESVEVAFSYVQSYLEENKENFKKELALLEKRDVNIHAPEGAVEKEGPSAGIALTTAILSALTNQKVPADIGMTGEITSKGKILEIGGLKEKAIAACRSELKTIIIPKSNEKDIEDIPEEVRSELKIITVEEYKEV</sequence>
<evidence type="ECO:0000256" key="5">
    <source>
        <dbReference type="ARBA" id="ARBA00022840"/>
    </source>
</evidence>
<evidence type="ECO:0000256" key="7">
    <source>
        <dbReference type="ARBA" id="ARBA00066743"/>
    </source>
</evidence>
<dbReference type="SMART" id="SM00382">
    <property type="entry name" value="AAA"/>
    <property type="match status" value="1"/>
</dbReference>
<evidence type="ECO:0000256" key="8">
    <source>
        <dbReference type="PROSITE-ProRule" id="PRU01122"/>
    </source>
</evidence>
<keyword evidence="1 8" id="KW-0645">Protease</keyword>
<organism evidence="10 11">
    <name type="scientific">Ambispora gerdemannii</name>
    <dbReference type="NCBI Taxonomy" id="144530"/>
    <lineage>
        <taxon>Eukaryota</taxon>
        <taxon>Fungi</taxon>
        <taxon>Fungi incertae sedis</taxon>
        <taxon>Mucoromycota</taxon>
        <taxon>Glomeromycotina</taxon>
        <taxon>Glomeromycetes</taxon>
        <taxon>Archaeosporales</taxon>
        <taxon>Ambisporaceae</taxon>
        <taxon>Ambispora</taxon>
    </lineage>
</organism>
<evidence type="ECO:0000259" key="9">
    <source>
        <dbReference type="PROSITE" id="PS51786"/>
    </source>
</evidence>
<feature type="active site" evidence="8">
    <location>
        <position position="397"/>
    </location>
</feature>
<keyword evidence="11" id="KW-1185">Reference proteome</keyword>
<dbReference type="PROSITE" id="PS51786">
    <property type="entry name" value="LON_PROTEOLYTIC"/>
    <property type="match status" value="1"/>
</dbReference>
<dbReference type="SUPFAM" id="SSF52540">
    <property type="entry name" value="P-loop containing nucleoside triphosphate hydrolases"/>
    <property type="match status" value="1"/>
</dbReference>
<reference evidence="10" key="1">
    <citation type="submission" date="2021-06" db="EMBL/GenBank/DDBJ databases">
        <authorList>
            <person name="Kallberg Y."/>
            <person name="Tangrot J."/>
            <person name="Rosling A."/>
        </authorList>
    </citation>
    <scope>NUCLEOTIDE SEQUENCE</scope>
    <source>
        <strain evidence="10">MT106</strain>
    </source>
</reference>
<keyword evidence="2" id="KW-0547">Nucleotide-binding</keyword>
<evidence type="ECO:0000256" key="1">
    <source>
        <dbReference type="ARBA" id="ARBA00022670"/>
    </source>
</evidence>
<comment type="caution">
    <text evidence="10">The sequence shown here is derived from an EMBL/GenBank/DDBJ whole genome shotgun (WGS) entry which is preliminary data.</text>
</comment>
<dbReference type="EC" id="3.4.21.53" evidence="7"/>